<protein>
    <submittedName>
        <fullName evidence="2">Class I SAM-dependent methyltransferase</fullName>
    </submittedName>
</protein>
<dbReference type="GO" id="GO:0032259">
    <property type="term" value="P:methylation"/>
    <property type="evidence" value="ECO:0007669"/>
    <property type="project" value="UniProtKB-KW"/>
</dbReference>
<dbReference type="GO" id="GO:0008168">
    <property type="term" value="F:methyltransferase activity"/>
    <property type="evidence" value="ECO:0007669"/>
    <property type="project" value="UniProtKB-KW"/>
</dbReference>
<sequence>MRALYDLYFQSSDYQRRYPRPNPGTLAFLWRHGLARARCVADVGCGNGRYALPLLDAGAVRRLVACDLSPGALDALAQRLARHPLGNRVQPVLGGPEALPRQERFDRLLMMFGVLSHIGPRAARLQALRELRDRAAPDARLLLSVPTLGRRWPLELLASLFQPGHESWGDVRYARTLGGQRRQFYYHLYSLRGLREDLALGGWILEAAEAESLAPEWLVTRWPRWGRIDAALQPWVPACLGYGIRVVARPAPEP</sequence>
<organism evidence="2 3">
    <name type="scientific">Ramlibacter rhizophilus</name>
    <dbReference type="NCBI Taxonomy" id="1781167"/>
    <lineage>
        <taxon>Bacteria</taxon>
        <taxon>Pseudomonadati</taxon>
        <taxon>Pseudomonadota</taxon>
        <taxon>Betaproteobacteria</taxon>
        <taxon>Burkholderiales</taxon>
        <taxon>Comamonadaceae</taxon>
        <taxon>Ramlibacter</taxon>
    </lineage>
</organism>
<feature type="domain" description="Methyltransferase" evidence="1">
    <location>
        <begin position="40"/>
        <end position="137"/>
    </location>
</feature>
<dbReference type="CDD" id="cd02440">
    <property type="entry name" value="AdoMet_MTases"/>
    <property type="match status" value="1"/>
</dbReference>
<dbReference type="AlphaFoldDB" id="A0A4Z0BXS3"/>
<reference evidence="2 3" key="1">
    <citation type="submission" date="2019-03" db="EMBL/GenBank/DDBJ databases">
        <title>Ramlibacter rhizophilus CCTCC AB2015357, whole genome shotgun sequence.</title>
        <authorList>
            <person name="Zhang X."/>
            <person name="Feng G."/>
            <person name="Zhu H."/>
        </authorList>
    </citation>
    <scope>NUCLEOTIDE SEQUENCE [LARGE SCALE GENOMIC DNA]</scope>
    <source>
        <strain evidence="2 3">CCTCC AB2015357</strain>
    </source>
</reference>
<gene>
    <name evidence="2" type="ORF">EZ242_05030</name>
</gene>
<dbReference type="InterPro" id="IPR041698">
    <property type="entry name" value="Methyltransf_25"/>
</dbReference>
<dbReference type="SUPFAM" id="SSF53335">
    <property type="entry name" value="S-adenosyl-L-methionine-dependent methyltransferases"/>
    <property type="match status" value="1"/>
</dbReference>
<dbReference type="PANTHER" id="PTHR43464:SF83">
    <property type="entry name" value="MALONYL-[ACYL-CARRIER PROTEIN] O-METHYLTRANSFERASE"/>
    <property type="match status" value="1"/>
</dbReference>
<keyword evidence="2" id="KW-0489">Methyltransferase</keyword>
<dbReference type="OrthoDB" id="529208at2"/>
<dbReference type="Gene3D" id="3.40.50.150">
    <property type="entry name" value="Vaccinia Virus protein VP39"/>
    <property type="match status" value="1"/>
</dbReference>
<evidence type="ECO:0000259" key="1">
    <source>
        <dbReference type="Pfam" id="PF13649"/>
    </source>
</evidence>
<accession>A0A4Z0BXS3</accession>
<keyword evidence="2" id="KW-0808">Transferase</keyword>
<name>A0A4Z0BXS3_9BURK</name>
<dbReference type="Pfam" id="PF13649">
    <property type="entry name" value="Methyltransf_25"/>
    <property type="match status" value="1"/>
</dbReference>
<proteinExistence type="predicted"/>
<dbReference type="Proteomes" id="UP000297564">
    <property type="component" value="Unassembled WGS sequence"/>
</dbReference>
<dbReference type="EMBL" id="SMLL01000002">
    <property type="protein sequence ID" value="TFZ03502.1"/>
    <property type="molecule type" value="Genomic_DNA"/>
</dbReference>
<keyword evidence="3" id="KW-1185">Reference proteome</keyword>
<evidence type="ECO:0000313" key="2">
    <source>
        <dbReference type="EMBL" id="TFZ03502.1"/>
    </source>
</evidence>
<dbReference type="InterPro" id="IPR029063">
    <property type="entry name" value="SAM-dependent_MTases_sf"/>
</dbReference>
<dbReference type="PANTHER" id="PTHR43464">
    <property type="entry name" value="METHYLTRANSFERASE"/>
    <property type="match status" value="1"/>
</dbReference>
<comment type="caution">
    <text evidence="2">The sequence shown here is derived from an EMBL/GenBank/DDBJ whole genome shotgun (WGS) entry which is preliminary data.</text>
</comment>
<evidence type="ECO:0000313" key="3">
    <source>
        <dbReference type="Proteomes" id="UP000297564"/>
    </source>
</evidence>